<dbReference type="GO" id="GO:0009279">
    <property type="term" value="C:cell outer membrane"/>
    <property type="evidence" value="ECO:0007669"/>
    <property type="project" value="UniProtKB-SubCell"/>
</dbReference>
<proteinExistence type="inferred from homology"/>
<protein>
    <submittedName>
        <fullName evidence="16">TonB-dependent receptor</fullName>
    </submittedName>
</protein>
<keyword evidence="2 12" id="KW-0813">Transport</keyword>
<dbReference type="InterPro" id="IPR036942">
    <property type="entry name" value="Beta-barrel_TonB_sf"/>
</dbReference>
<keyword evidence="4" id="KW-0410">Iron transport</keyword>
<evidence type="ECO:0000256" key="2">
    <source>
        <dbReference type="ARBA" id="ARBA00022448"/>
    </source>
</evidence>
<evidence type="ECO:0000256" key="4">
    <source>
        <dbReference type="ARBA" id="ARBA00022496"/>
    </source>
</evidence>
<evidence type="ECO:0000256" key="9">
    <source>
        <dbReference type="ARBA" id="ARBA00023077"/>
    </source>
</evidence>
<keyword evidence="9 13" id="KW-0798">TonB box</keyword>
<keyword evidence="3 12" id="KW-1134">Transmembrane beta strand</keyword>
<evidence type="ECO:0000256" key="1">
    <source>
        <dbReference type="ARBA" id="ARBA00004571"/>
    </source>
</evidence>
<evidence type="ECO:0000256" key="5">
    <source>
        <dbReference type="ARBA" id="ARBA00022692"/>
    </source>
</evidence>
<keyword evidence="16" id="KW-0675">Receptor</keyword>
<dbReference type="PANTHER" id="PTHR32552">
    <property type="entry name" value="FERRICHROME IRON RECEPTOR-RELATED"/>
    <property type="match status" value="1"/>
</dbReference>
<dbReference type="Pfam" id="PF00593">
    <property type="entry name" value="TonB_dep_Rec_b-barrel"/>
    <property type="match status" value="1"/>
</dbReference>
<dbReference type="EMBL" id="JABEQI010000002">
    <property type="protein sequence ID" value="MBB2185521.1"/>
    <property type="molecule type" value="Genomic_DNA"/>
</dbReference>
<keyword evidence="8" id="KW-0406">Ion transport</keyword>
<evidence type="ECO:0000256" key="7">
    <source>
        <dbReference type="ARBA" id="ARBA00023004"/>
    </source>
</evidence>
<evidence type="ECO:0000313" key="16">
    <source>
        <dbReference type="EMBL" id="MBB2185521.1"/>
    </source>
</evidence>
<dbReference type="Proteomes" id="UP000562982">
    <property type="component" value="Unassembled WGS sequence"/>
</dbReference>
<keyword evidence="6" id="KW-0732">Signal</keyword>
<dbReference type="InterPro" id="IPR039426">
    <property type="entry name" value="TonB-dep_rcpt-like"/>
</dbReference>
<sequence length="735" mass="81625">MKIPRQVTSAQSEAISVIGAGSTRQLQRVSEKQFQMSVPGTNPLKVLGQLPGVAYNSSDPLGTDPWSQSFYMRGFSQDQLGFTLDGISLGSQSYYSYNGLSINEAISPENIQGASVSQGAGGLDVATSSNLGGTVQFSSRDPSDKMGGKIAQTFGSYDAFRTFVRLDSGVLNKSGTKFYVSYGRTSEDKWKGAGSSFMQQVNAKLVQPFGNSTTLTAFFDWDQNQSATYADMSLEMIHKLGTGVDYYYPNYGAAYDAARGKYPPGFSGLSDPKDAAYYDGPSMSENFLGGLHLESRLSEKLKMTTNFYAHDKTFLAWWTNPYESSPSGAPLAEQVGRNFVRRYGFTEDLTYHLAHHLINAGVWYENNSYQTDRLFYNEPILGEGQPFNPYNYSANAFARPWGLAYNTNTFQFHLQDTYRVLPNLSLHAGFKSMIIGARSHVTANDIAYTGVDDSQRPSGSMTASDAFLPQFSANWRFFPHNELFFDISKNLQAFPEAGYNQFSPWGVATKSEFKQIQKNLKPEKDWVYEVGYRYSSTPLTALLSLYRTDFSNRLQSVTTGSLVNVQSTLQNVGSVQLNGVDATLILRPIKGLSLTNNISYNHSEFENNIVSGGTTYHLKGKLVPNFPELMYKGALAYEWRGINAHIDTIYMGNRYLSYVNDTAVGHYWLENFGVSYTFSKLHFAKALNVAFNIYNLTNIKYVSTMGESGNPLSGDYQSLQIGAPRTFYGTVSADF</sequence>
<evidence type="ECO:0000256" key="3">
    <source>
        <dbReference type="ARBA" id="ARBA00022452"/>
    </source>
</evidence>
<dbReference type="OrthoDB" id="7215046at2"/>
<dbReference type="InterPro" id="IPR012910">
    <property type="entry name" value="Plug_dom"/>
</dbReference>
<feature type="domain" description="TonB-dependent receptor plug" evidence="15">
    <location>
        <begin position="24"/>
        <end position="133"/>
    </location>
</feature>
<dbReference type="AlphaFoldDB" id="A0A7W4PCA4"/>
<evidence type="ECO:0000256" key="8">
    <source>
        <dbReference type="ARBA" id="ARBA00023065"/>
    </source>
</evidence>
<comment type="subcellular location">
    <subcellularLocation>
        <location evidence="1 12">Cell outer membrane</location>
        <topology evidence="1 12">Multi-pass membrane protein</topology>
    </subcellularLocation>
</comment>
<evidence type="ECO:0000259" key="15">
    <source>
        <dbReference type="Pfam" id="PF07715"/>
    </source>
</evidence>
<evidence type="ECO:0000256" key="13">
    <source>
        <dbReference type="RuleBase" id="RU003357"/>
    </source>
</evidence>
<evidence type="ECO:0000256" key="12">
    <source>
        <dbReference type="PROSITE-ProRule" id="PRU01360"/>
    </source>
</evidence>
<keyword evidence="10 12" id="KW-0472">Membrane</keyword>
<comment type="similarity">
    <text evidence="12 13">Belongs to the TonB-dependent receptor family.</text>
</comment>
<reference evidence="16 17" key="1">
    <citation type="submission" date="2020-04" db="EMBL/GenBank/DDBJ databases">
        <title>Description of novel Gluconacetobacter.</title>
        <authorList>
            <person name="Sombolestani A."/>
        </authorList>
    </citation>
    <scope>NUCLEOTIDE SEQUENCE [LARGE SCALE GENOMIC DNA]</scope>
    <source>
        <strain evidence="16 17">LMG 1382</strain>
    </source>
</reference>
<gene>
    <name evidence="16" type="ORF">HLH32_03825</name>
</gene>
<feature type="domain" description="TonB-dependent receptor-like beta-barrel" evidence="14">
    <location>
        <begin position="244"/>
        <end position="696"/>
    </location>
</feature>
<keyword evidence="11 12" id="KW-0998">Cell outer membrane</keyword>
<evidence type="ECO:0000313" key="17">
    <source>
        <dbReference type="Proteomes" id="UP000562982"/>
    </source>
</evidence>
<dbReference type="PROSITE" id="PS52016">
    <property type="entry name" value="TONB_DEPENDENT_REC_3"/>
    <property type="match status" value="1"/>
</dbReference>
<accession>A0A7W4PCA4</accession>
<dbReference type="Gene3D" id="2.40.170.20">
    <property type="entry name" value="TonB-dependent receptor, beta-barrel domain"/>
    <property type="match status" value="1"/>
</dbReference>
<organism evidence="16 17">
    <name type="scientific">Gluconacetobacter liquefaciens</name>
    <name type="common">Acetobacter liquefaciens</name>
    <dbReference type="NCBI Taxonomy" id="89584"/>
    <lineage>
        <taxon>Bacteria</taxon>
        <taxon>Pseudomonadati</taxon>
        <taxon>Pseudomonadota</taxon>
        <taxon>Alphaproteobacteria</taxon>
        <taxon>Acetobacterales</taxon>
        <taxon>Acetobacteraceae</taxon>
        <taxon>Gluconacetobacter</taxon>
    </lineage>
</organism>
<dbReference type="PANTHER" id="PTHR32552:SF89">
    <property type="entry name" value="CATECHOLATE SIDEROPHORE RECEPTOR FIU"/>
    <property type="match status" value="1"/>
</dbReference>
<dbReference type="GO" id="GO:0015344">
    <property type="term" value="F:siderophore uptake transmembrane transporter activity"/>
    <property type="evidence" value="ECO:0007669"/>
    <property type="project" value="TreeGrafter"/>
</dbReference>
<evidence type="ECO:0000259" key="14">
    <source>
        <dbReference type="Pfam" id="PF00593"/>
    </source>
</evidence>
<keyword evidence="7" id="KW-0408">Iron</keyword>
<evidence type="ECO:0000256" key="11">
    <source>
        <dbReference type="ARBA" id="ARBA00023237"/>
    </source>
</evidence>
<evidence type="ECO:0000256" key="6">
    <source>
        <dbReference type="ARBA" id="ARBA00022729"/>
    </source>
</evidence>
<evidence type="ECO:0000256" key="10">
    <source>
        <dbReference type="ARBA" id="ARBA00023136"/>
    </source>
</evidence>
<dbReference type="Pfam" id="PF07715">
    <property type="entry name" value="Plug"/>
    <property type="match status" value="1"/>
</dbReference>
<dbReference type="Gene3D" id="2.170.130.10">
    <property type="entry name" value="TonB-dependent receptor, plug domain"/>
    <property type="match status" value="1"/>
</dbReference>
<keyword evidence="5 12" id="KW-0812">Transmembrane</keyword>
<dbReference type="SUPFAM" id="SSF56935">
    <property type="entry name" value="Porins"/>
    <property type="match status" value="1"/>
</dbReference>
<comment type="caution">
    <text evidence="16">The sequence shown here is derived from an EMBL/GenBank/DDBJ whole genome shotgun (WGS) entry which is preliminary data.</text>
</comment>
<dbReference type="InterPro" id="IPR037066">
    <property type="entry name" value="Plug_dom_sf"/>
</dbReference>
<dbReference type="InterPro" id="IPR000531">
    <property type="entry name" value="Beta-barrel_TonB"/>
</dbReference>
<name>A0A7W4PCA4_GLULI</name>